<dbReference type="SUPFAM" id="SSF52129">
    <property type="entry name" value="Caspase-like"/>
    <property type="match status" value="1"/>
</dbReference>
<dbReference type="PANTHER" id="PTHR10454:SF232">
    <property type="entry name" value="AT03047P-RELATED"/>
    <property type="match status" value="1"/>
</dbReference>
<dbReference type="InterPro" id="IPR002398">
    <property type="entry name" value="Pept_C14"/>
</dbReference>
<protein>
    <recommendedName>
        <fullName evidence="7">Caspase</fullName>
    </recommendedName>
</protein>
<accession>A0A9D4PE92</accession>
<dbReference type="InterPro" id="IPR001309">
    <property type="entry name" value="Pept_C14_p20"/>
</dbReference>
<dbReference type="VEuPathDB" id="VectorBase:RSAN_058140"/>
<dbReference type="PROSITE" id="PS50207">
    <property type="entry name" value="CASPASE_P10"/>
    <property type="match status" value="1"/>
</dbReference>
<dbReference type="GO" id="GO:0043525">
    <property type="term" value="P:positive regulation of neuron apoptotic process"/>
    <property type="evidence" value="ECO:0007669"/>
    <property type="project" value="TreeGrafter"/>
</dbReference>
<organism evidence="5 6">
    <name type="scientific">Rhipicephalus sanguineus</name>
    <name type="common">Brown dog tick</name>
    <name type="synonym">Ixodes sanguineus</name>
    <dbReference type="NCBI Taxonomy" id="34632"/>
    <lineage>
        <taxon>Eukaryota</taxon>
        <taxon>Metazoa</taxon>
        <taxon>Ecdysozoa</taxon>
        <taxon>Arthropoda</taxon>
        <taxon>Chelicerata</taxon>
        <taxon>Arachnida</taxon>
        <taxon>Acari</taxon>
        <taxon>Parasitiformes</taxon>
        <taxon>Ixodida</taxon>
        <taxon>Ixodoidea</taxon>
        <taxon>Ixodidae</taxon>
        <taxon>Rhipicephalinae</taxon>
        <taxon>Rhipicephalus</taxon>
        <taxon>Rhipicephalus</taxon>
    </lineage>
</organism>
<dbReference type="Pfam" id="PF00656">
    <property type="entry name" value="Peptidase_C14"/>
    <property type="match status" value="1"/>
</dbReference>
<dbReference type="Proteomes" id="UP000821837">
    <property type="component" value="Unassembled WGS sequence"/>
</dbReference>
<evidence type="ECO:0000313" key="6">
    <source>
        <dbReference type="Proteomes" id="UP000821837"/>
    </source>
</evidence>
<dbReference type="GO" id="GO:0004197">
    <property type="term" value="F:cysteine-type endopeptidase activity"/>
    <property type="evidence" value="ECO:0007669"/>
    <property type="project" value="InterPro"/>
</dbReference>
<dbReference type="InterPro" id="IPR002138">
    <property type="entry name" value="Pept_C14_p10"/>
</dbReference>
<comment type="caution">
    <text evidence="5">The sequence shown here is derived from an EMBL/GenBank/DDBJ whole genome shotgun (WGS) entry which is preliminary data.</text>
</comment>
<dbReference type="PRINTS" id="PR00376">
    <property type="entry name" value="IL1BCENZYME"/>
</dbReference>
<evidence type="ECO:0000313" key="5">
    <source>
        <dbReference type="EMBL" id="KAH7936010.1"/>
    </source>
</evidence>
<dbReference type="PANTHER" id="PTHR10454">
    <property type="entry name" value="CASPASE"/>
    <property type="match status" value="1"/>
</dbReference>
<dbReference type="GO" id="GO:0005737">
    <property type="term" value="C:cytoplasm"/>
    <property type="evidence" value="ECO:0007669"/>
    <property type="project" value="TreeGrafter"/>
</dbReference>
<evidence type="ECO:0000259" key="3">
    <source>
        <dbReference type="PROSITE" id="PS50207"/>
    </source>
</evidence>
<name>A0A9D4PE92_RHISA</name>
<reference evidence="5" key="1">
    <citation type="journal article" date="2020" name="Cell">
        <title>Large-Scale Comparative Analyses of Tick Genomes Elucidate Their Genetic Diversity and Vector Capacities.</title>
        <authorList>
            <consortium name="Tick Genome and Microbiome Consortium (TIGMIC)"/>
            <person name="Jia N."/>
            <person name="Wang J."/>
            <person name="Shi W."/>
            <person name="Du L."/>
            <person name="Sun Y."/>
            <person name="Zhan W."/>
            <person name="Jiang J.F."/>
            <person name="Wang Q."/>
            <person name="Zhang B."/>
            <person name="Ji P."/>
            <person name="Bell-Sakyi L."/>
            <person name="Cui X.M."/>
            <person name="Yuan T.T."/>
            <person name="Jiang B.G."/>
            <person name="Yang W.F."/>
            <person name="Lam T.T."/>
            <person name="Chang Q.C."/>
            <person name="Ding S.J."/>
            <person name="Wang X.J."/>
            <person name="Zhu J.G."/>
            <person name="Ruan X.D."/>
            <person name="Zhao L."/>
            <person name="Wei J.T."/>
            <person name="Ye R.Z."/>
            <person name="Que T.C."/>
            <person name="Du C.H."/>
            <person name="Zhou Y.H."/>
            <person name="Cheng J.X."/>
            <person name="Dai P.F."/>
            <person name="Guo W.B."/>
            <person name="Han X.H."/>
            <person name="Huang E.J."/>
            <person name="Li L.F."/>
            <person name="Wei W."/>
            <person name="Gao Y.C."/>
            <person name="Liu J.Z."/>
            <person name="Shao H.Z."/>
            <person name="Wang X."/>
            <person name="Wang C.C."/>
            <person name="Yang T.C."/>
            <person name="Huo Q.B."/>
            <person name="Li W."/>
            <person name="Chen H.Y."/>
            <person name="Chen S.E."/>
            <person name="Zhou L.G."/>
            <person name="Ni X.B."/>
            <person name="Tian J.H."/>
            <person name="Sheng Y."/>
            <person name="Liu T."/>
            <person name="Pan Y.S."/>
            <person name="Xia L.Y."/>
            <person name="Li J."/>
            <person name="Zhao F."/>
            <person name="Cao W.C."/>
        </authorList>
    </citation>
    <scope>NUCLEOTIDE SEQUENCE</scope>
    <source>
        <strain evidence="5">Rsan-2018</strain>
    </source>
</reference>
<dbReference type="EMBL" id="JABSTV010001255">
    <property type="protein sequence ID" value="KAH7936010.1"/>
    <property type="molecule type" value="Genomic_DNA"/>
</dbReference>
<evidence type="ECO:0008006" key="7">
    <source>
        <dbReference type="Google" id="ProtNLM"/>
    </source>
</evidence>
<comment type="similarity">
    <text evidence="1 2">Belongs to the peptidase C14A family.</text>
</comment>
<evidence type="ECO:0000256" key="1">
    <source>
        <dbReference type="ARBA" id="ARBA00010134"/>
    </source>
</evidence>
<feature type="domain" description="Caspase family p10" evidence="3">
    <location>
        <begin position="187"/>
        <end position="286"/>
    </location>
</feature>
<proteinExistence type="inferred from homology"/>
<dbReference type="GO" id="GO:0006915">
    <property type="term" value="P:apoptotic process"/>
    <property type="evidence" value="ECO:0007669"/>
    <property type="project" value="TreeGrafter"/>
</dbReference>
<evidence type="ECO:0000256" key="2">
    <source>
        <dbReference type="RuleBase" id="RU003971"/>
    </source>
</evidence>
<keyword evidence="6" id="KW-1185">Reference proteome</keyword>
<reference evidence="5" key="2">
    <citation type="submission" date="2021-09" db="EMBL/GenBank/DDBJ databases">
        <authorList>
            <person name="Jia N."/>
            <person name="Wang J."/>
            <person name="Shi W."/>
            <person name="Du L."/>
            <person name="Sun Y."/>
            <person name="Zhan W."/>
            <person name="Jiang J."/>
            <person name="Wang Q."/>
            <person name="Zhang B."/>
            <person name="Ji P."/>
            <person name="Sakyi L.B."/>
            <person name="Cui X."/>
            <person name="Yuan T."/>
            <person name="Jiang B."/>
            <person name="Yang W."/>
            <person name="Lam T.T.-Y."/>
            <person name="Chang Q."/>
            <person name="Ding S."/>
            <person name="Wang X."/>
            <person name="Zhu J."/>
            <person name="Ruan X."/>
            <person name="Zhao L."/>
            <person name="Wei J."/>
            <person name="Que T."/>
            <person name="Du C."/>
            <person name="Cheng J."/>
            <person name="Dai P."/>
            <person name="Han X."/>
            <person name="Huang E."/>
            <person name="Gao Y."/>
            <person name="Liu J."/>
            <person name="Shao H."/>
            <person name="Ye R."/>
            <person name="Li L."/>
            <person name="Wei W."/>
            <person name="Wang X."/>
            <person name="Wang C."/>
            <person name="Huo Q."/>
            <person name="Li W."/>
            <person name="Guo W."/>
            <person name="Chen H."/>
            <person name="Chen S."/>
            <person name="Zhou L."/>
            <person name="Zhou L."/>
            <person name="Ni X."/>
            <person name="Tian J."/>
            <person name="Zhou Y."/>
            <person name="Sheng Y."/>
            <person name="Liu T."/>
            <person name="Pan Y."/>
            <person name="Xia L."/>
            <person name="Li J."/>
            <person name="Zhao F."/>
            <person name="Cao W."/>
        </authorList>
    </citation>
    <scope>NUCLEOTIDE SEQUENCE</scope>
    <source>
        <strain evidence="5">Rsan-2018</strain>
        <tissue evidence="5">Larvae</tissue>
    </source>
</reference>
<dbReference type="PROSITE" id="PS01122">
    <property type="entry name" value="CASPASE_CYS"/>
    <property type="match status" value="1"/>
</dbReference>
<feature type="domain" description="Caspase family p20" evidence="4">
    <location>
        <begin position="30"/>
        <end position="170"/>
    </location>
</feature>
<dbReference type="GO" id="GO:0006508">
    <property type="term" value="P:proteolysis"/>
    <property type="evidence" value="ECO:0007669"/>
    <property type="project" value="InterPro"/>
</dbReference>
<dbReference type="PROSITE" id="PS50208">
    <property type="entry name" value="CASPASE_P20"/>
    <property type="match status" value="1"/>
</dbReference>
<dbReference type="CDD" id="cd00032">
    <property type="entry name" value="CASc"/>
    <property type="match status" value="1"/>
</dbReference>
<dbReference type="AlphaFoldDB" id="A0A9D4PE92"/>
<dbReference type="InterPro" id="IPR011600">
    <property type="entry name" value="Pept_C14_caspase"/>
</dbReference>
<dbReference type="SMART" id="SM00115">
    <property type="entry name" value="CASc"/>
    <property type="match status" value="1"/>
</dbReference>
<dbReference type="InterPro" id="IPR029030">
    <property type="entry name" value="Caspase-like_dom_sf"/>
</dbReference>
<dbReference type="InterPro" id="IPR015917">
    <property type="entry name" value="Pept_C14A"/>
</dbReference>
<gene>
    <name evidence="5" type="ORF">HPB52_016381</name>
</gene>
<evidence type="ECO:0000259" key="4">
    <source>
        <dbReference type="PROSITE" id="PS50208"/>
    </source>
</evidence>
<dbReference type="InterPro" id="IPR033139">
    <property type="entry name" value="Caspase_cys_AS"/>
</dbReference>
<sequence length="293" mass="32938">MRIHGTLSASSPPVVRTSLKAKEYSMSRPRLGKCVIFNNKGWERVFRAYKPSSFTQNFDLHTNKPERTGTDLDANDLRSTFRDLGFETVRYNDLSCKETKDTLKNLGEQDYSDDDCFVCCFLTHGDSDVLYATDGKFPVGAVMEPFHGDVCPSLLGKPKLFFIQACRGDTLKSGTQAVKDAADSPTRVFRIPTHADVLVAYSTVPGFYSWHDSTEGSMRGSWFIQALCSVLRERAHFADVLSMLTVVCRRVSLDCELYTPNDLHMHCKKQVPFITSTLTRLVYFMAKLGAAYS</sequence>
<dbReference type="Gene3D" id="3.40.50.1460">
    <property type="match status" value="1"/>
</dbReference>